<name>A0A081C224_VECG1</name>
<proteinExistence type="predicted"/>
<dbReference type="HOGENOM" id="CLU_1418999_0_0_0"/>
<dbReference type="Pfam" id="PF20703">
    <property type="entry name" value="nSTAND1"/>
    <property type="match status" value="1"/>
</dbReference>
<feature type="domain" description="Novel STAND NTPase 1" evidence="1">
    <location>
        <begin position="23"/>
        <end position="180"/>
    </location>
</feature>
<sequence length="191" mass="20882">MVCGIQGIAPGAAVAEDAAMVCPFRGLQVFDEEHTRFFFGRSALAQHLIEQLRADRFLAVLGPSGSGKSSLVRAGVLPQIRNGVLPGSQHWPIVIFKPGARPLENLASRLLPFIAKGADPIQVRQSLLELLRKDERGLHSTVQIALAEASDTLRFLIVVDQFEEVFTLCDQPDSPLPFINNSLYAVDKKVL</sequence>
<dbReference type="STRING" id="1499967.U27_05603"/>
<evidence type="ECO:0000259" key="1">
    <source>
        <dbReference type="Pfam" id="PF20703"/>
    </source>
</evidence>
<protein>
    <submittedName>
        <fullName evidence="2">Peptidase C14, caspase catalytic subunit p20</fullName>
    </submittedName>
</protein>
<dbReference type="CDD" id="cd00267">
    <property type="entry name" value="ABC_ATPase"/>
    <property type="match status" value="1"/>
</dbReference>
<gene>
    <name evidence="2" type="ORF">U27_05603</name>
</gene>
<dbReference type="EMBL" id="DF820468">
    <property type="protein sequence ID" value="GAK58629.1"/>
    <property type="molecule type" value="Genomic_DNA"/>
</dbReference>
<keyword evidence="3" id="KW-1185">Reference proteome</keyword>
<reference evidence="2" key="1">
    <citation type="journal article" date="2015" name="PeerJ">
        <title>First genomic representation of candidate bacterial phylum KSB3 points to enhanced environmental sensing as a trigger of wastewater bulking.</title>
        <authorList>
            <person name="Sekiguchi Y."/>
            <person name="Ohashi A."/>
            <person name="Parks D.H."/>
            <person name="Yamauchi T."/>
            <person name="Tyson G.W."/>
            <person name="Hugenholtz P."/>
        </authorList>
    </citation>
    <scope>NUCLEOTIDE SEQUENCE [LARGE SCALE GENOMIC DNA]</scope>
</reference>
<accession>A0A081C224</accession>
<evidence type="ECO:0000313" key="3">
    <source>
        <dbReference type="Proteomes" id="UP000030661"/>
    </source>
</evidence>
<dbReference type="AlphaFoldDB" id="A0A081C224"/>
<organism evidence="2">
    <name type="scientific">Vecturithrix granuli</name>
    <dbReference type="NCBI Taxonomy" id="1499967"/>
    <lineage>
        <taxon>Bacteria</taxon>
        <taxon>Candidatus Moduliflexota</taxon>
        <taxon>Candidatus Vecturitrichia</taxon>
        <taxon>Candidatus Vecturitrichales</taxon>
        <taxon>Candidatus Vecturitrichaceae</taxon>
        <taxon>Candidatus Vecturithrix</taxon>
    </lineage>
</organism>
<dbReference type="Proteomes" id="UP000030661">
    <property type="component" value="Unassembled WGS sequence"/>
</dbReference>
<dbReference type="InterPro" id="IPR027417">
    <property type="entry name" value="P-loop_NTPase"/>
</dbReference>
<dbReference type="SUPFAM" id="SSF52540">
    <property type="entry name" value="P-loop containing nucleoside triphosphate hydrolases"/>
    <property type="match status" value="1"/>
</dbReference>
<dbReference type="Gene3D" id="3.40.50.300">
    <property type="entry name" value="P-loop containing nucleotide triphosphate hydrolases"/>
    <property type="match status" value="1"/>
</dbReference>
<dbReference type="InterPro" id="IPR049052">
    <property type="entry name" value="nSTAND1"/>
</dbReference>
<evidence type="ECO:0000313" key="2">
    <source>
        <dbReference type="EMBL" id="GAK58629.1"/>
    </source>
</evidence>
<dbReference type="eggNOG" id="COG1674">
    <property type="taxonomic scope" value="Bacteria"/>
</dbReference>